<dbReference type="Proteomes" id="UP001430953">
    <property type="component" value="Unassembled WGS sequence"/>
</dbReference>
<accession>A0AAW2FIG6</accession>
<evidence type="ECO:0008006" key="4">
    <source>
        <dbReference type="Google" id="ProtNLM"/>
    </source>
</evidence>
<dbReference type="EMBL" id="JADYXP020000011">
    <property type="protein sequence ID" value="KAL0114566.1"/>
    <property type="molecule type" value="Genomic_DNA"/>
</dbReference>
<keyword evidence="1" id="KW-0732">Signal</keyword>
<gene>
    <name evidence="2" type="ORF">PUN28_011697</name>
</gene>
<dbReference type="AlphaFoldDB" id="A0AAW2FIG6"/>
<feature type="chain" id="PRO_5043374242" description="Secreted protein" evidence="1">
    <location>
        <begin position="23"/>
        <end position="157"/>
    </location>
</feature>
<feature type="signal peptide" evidence="1">
    <location>
        <begin position="1"/>
        <end position="22"/>
    </location>
</feature>
<name>A0AAW2FIG6_9HYME</name>
<sequence>MLTTRPFFVILHALVKLYRTAAAAHAKCHRQTSIDNLSPASCSSFLLNLSSVGEEKHLFDQNASVLPRRAIIKILLLRKGARDKCPRGRKMSGYSRLSIPSVARVPAGLNPLACGRDYRTIALRLRDGMRQYRDLHRGKPLCCANELERKGGLFLIH</sequence>
<organism evidence="2 3">
    <name type="scientific">Cardiocondyla obscurior</name>
    <dbReference type="NCBI Taxonomy" id="286306"/>
    <lineage>
        <taxon>Eukaryota</taxon>
        <taxon>Metazoa</taxon>
        <taxon>Ecdysozoa</taxon>
        <taxon>Arthropoda</taxon>
        <taxon>Hexapoda</taxon>
        <taxon>Insecta</taxon>
        <taxon>Pterygota</taxon>
        <taxon>Neoptera</taxon>
        <taxon>Endopterygota</taxon>
        <taxon>Hymenoptera</taxon>
        <taxon>Apocrita</taxon>
        <taxon>Aculeata</taxon>
        <taxon>Formicoidea</taxon>
        <taxon>Formicidae</taxon>
        <taxon>Myrmicinae</taxon>
        <taxon>Cardiocondyla</taxon>
    </lineage>
</organism>
<evidence type="ECO:0000313" key="3">
    <source>
        <dbReference type="Proteomes" id="UP001430953"/>
    </source>
</evidence>
<reference evidence="2 3" key="1">
    <citation type="submission" date="2023-03" db="EMBL/GenBank/DDBJ databases">
        <title>High recombination rates correlate with genetic variation in Cardiocondyla obscurior ants.</title>
        <authorList>
            <person name="Errbii M."/>
        </authorList>
    </citation>
    <scope>NUCLEOTIDE SEQUENCE [LARGE SCALE GENOMIC DNA]</scope>
    <source>
        <strain evidence="2">Alpha-2009</strain>
        <tissue evidence="2">Whole body</tissue>
    </source>
</reference>
<proteinExistence type="predicted"/>
<keyword evidence="3" id="KW-1185">Reference proteome</keyword>
<comment type="caution">
    <text evidence="2">The sequence shown here is derived from an EMBL/GenBank/DDBJ whole genome shotgun (WGS) entry which is preliminary data.</text>
</comment>
<evidence type="ECO:0000256" key="1">
    <source>
        <dbReference type="SAM" id="SignalP"/>
    </source>
</evidence>
<protein>
    <recommendedName>
        <fullName evidence="4">Secreted protein</fullName>
    </recommendedName>
</protein>
<evidence type="ECO:0000313" key="2">
    <source>
        <dbReference type="EMBL" id="KAL0114566.1"/>
    </source>
</evidence>